<gene>
    <name evidence="8" type="ORF">GBAR_LOCUS10977</name>
</gene>
<dbReference type="AlphaFoldDB" id="A0AA35RXN7"/>
<dbReference type="Pfam" id="PF00486">
    <property type="entry name" value="Trans_reg_C"/>
    <property type="match status" value="1"/>
</dbReference>
<evidence type="ECO:0000313" key="9">
    <source>
        <dbReference type="Proteomes" id="UP001174909"/>
    </source>
</evidence>
<dbReference type="InterPro" id="IPR016032">
    <property type="entry name" value="Sig_transdc_resp-reg_C-effctor"/>
</dbReference>
<accession>A0AA35RXN7</accession>
<feature type="domain" description="OmpR/PhoB-type" evidence="7">
    <location>
        <begin position="20"/>
        <end position="119"/>
    </location>
</feature>
<evidence type="ECO:0000256" key="1">
    <source>
        <dbReference type="ARBA" id="ARBA00022553"/>
    </source>
</evidence>
<evidence type="ECO:0000256" key="2">
    <source>
        <dbReference type="ARBA" id="ARBA00023012"/>
    </source>
</evidence>
<keyword evidence="9" id="KW-1185">Reference proteome</keyword>
<comment type="caution">
    <text evidence="8">The sequence shown here is derived from an EMBL/GenBank/DDBJ whole genome shotgun (WGS) entry which is preliminary data.</text>
</comment>
<keyword evidence="1" id="KW-0597">Phosphoprotein</keyword>
<evidence type="ECO:0000256" key="5">
    <source>
        <dbReference type="ARBA" id="ARBA00023163"/>
    </source>
</evidence>
<keyword evidence="2" id="KW-0902">Two-component regulatory system</keyword>
<keyword evidence="4 6" id="KW-0238">DNA-binding</keyword>
<dbReference type="GO" id="GO:0006355">
    <property type="term" value="P:regulation of DNA-templated transcription"/>
    <property type="evidence" value="ECO:0007669"/>
    <property type="project" value="InterPro"/>
</dbReference>
<reference evidence="8" key="1">
    <citation type="submission" date="2023-03" db="EMBL/GenBank/DDBJ databases">
        <authorList>
            <person name="Steffen K."/>
            <person name="Cardenas P."/>
        </authorList>
    </citation>
    <scope>NUCLEOTIDE SEQUENCE</scope>
</reference>
<dbReference type="GO" id="GO:0032993">
    <property type="term" value="C:protein-DNA complex"/>
    <property type="evidence" value="ECO:0007669"/>
    <property type="project" value="TreeGrafter"/>
</dbReference>
<keyword evidence="5" id="KW-0804">Transcription</keyword>
<dbReference type="SUPFAM" id="SSF46894">
    <property type="entry name" value="C-terminal effector domain of the bipartite response regulators"/>
    <property type="match status" value="1"/>
</dbReference>
<dbReference type="FunFam" id="1.10.10.10:FF:000018">
    <property type="entry name" value="DNA-binding response regulator ResD"/>
    <property type="match status" value="1"/>
</dbReference>
<dbReference type="InterPro" id="IPR001867">
    <property type="entry name" value="OmpR/PhoB-type_DNA-bd"/>
</dbReference>
<dbReference type="GO" id="GO:0000156">
    <property type="term" value="F:phosphorelay response regulator activity"/>
    <property type="evidence" value="ECO:0007669"/>
    <property type="project" value="TreeGrafter"/>
</dbReference>
<dbReference type="InterPro" id="IPR036388">
    <property type="entry name" value="WH-like_DNA-bd_sf"/>
</dbReference>
<dbReference type="PANTHER" id="PTHR48111">
    <property type="entry name" value="REGULATOR OF RPOS"/>
    <property type="match status" value="1"/>
</dbReference>
<feature type="DNA-binding region" description="OmpR/PhoB-type" evidence="6">
    <location>
        <begin position="20"/>
        <end position="119"/>
    </location>
</feature>
<dbReference type="PROSITE" id="PS51755">
    <property type="entry name" value="OMPR_PHOB"/>
    <property type="match status" value="1"/>
</dbReference>
<protein>
    <submittedName>
        <fullName evidence="8">Alkaline phosphatase synthesis transcriptional regulatory protein SphR</fullName>
    </submittedName>
</protein>
<dbReference type="CDD" id="cd00383">
    <property type="entry name" value="trans_reg_C"/>
    <property type="match status" value="1"/>
</dbReference>
<name>A0AA35RXN7_GEOBA</name>
<proteinExistence type="predicted"/>
<dbReference type="GO" id="GO:0000976">
    <property type="term" value="F:transcription cis-regulatory region binding"/>
    <property type="evidence" value="ECO:0007669"/>
    <property type="project" value="TreeGrafter"/>
</dbReference>
<evidence type="ECO:0000256" key="6">
    <source>
        <dbReference type="PROSITE-ProRule" id="PRU01091"/>
    </source>
</evidence>
<evidence type="ECO:0000256" key="4">
    <source>
        <dbReference type="ARBA" id="ARBA00023125"/>
    </source>
</evidence>
<keyword evidence="3" id="KW-0805">Transcription regulation</keyword>
<organism evidence="8 9">
    <name type="scientific">Geodia barretti</name>
    <name type="common">Barrett's horny sponge</name>
    <dbReference type="NCBI Taxonomy" id="519541"/>
    <lineage>
        <taxon>Eukaryota</taxon>
        <taxon>Metazoa</taxon>
        <taxon>Porifera</taxon>
        <taxon>Demospongiae</taxon>
        <taxon>Heteroscleromorpha</taxon>
        <taxon>Tetractinellida</taxon>
        <taxon>Astrophorina</taxon>
        <taxon>Geodiidae</taxon>
        <taxon>Geodia</taxon>
    </lineage>
</organism>
<dbReference type="Proteomes" id="UP001174909">
    <property type="component" value="Unassembled WGS sequence"/>
</dbReference>
<evidence type="ECO:0000256" key="3">
    <source>
        <dbReference type="ARBA" id="ARBA00023015"/>
    </source>
</evidence>
<dbReference type="SMART" id="SM00862">
    <property type="entry name" value="Trans_reg_C"/>
    <property type="match status" value="1"/>
</dbReference>
<evidence type="ECO:0000259" key="7">
    <source>
        <dbReference type="PROSITE" id="PS51755"/>
    </source>
</evidence>
<evidence type="ECO:0000313" key="8">
    <source>
        <dbReference type="EMBL" id="CAI8018156.1"/>
    </source>
</evidence>
<dbReference type="PANTHER" id="PTHR48111:SF4">
    <property type="entry name" value="DNA-BINDING DUAL TRANSCRIPTIONAL REGULATOR OMPR"/>
    <property type="match status" value="1"/>
</dbReference>
<dbReference type="EMBL" id="CASHTH010001687">
    <property type="protein sequence ID" value="CAI8018156.1"/>
    <property type="molecule type" value="Genomic_DNA"/>
</dbReference>
<dbReference type="InterPro" id="IPR039420">
    <property type="entry name" value="WalR-like"/>
</dbReference>
<dbReference type="Gene3D" id="1.10.10.10">
    <property type="entry name" value="Winged helix-like DNA-binding domain superfamily/Winged helix DNA-binding domain"/>
    <property type="match status" value="1"/>
</dbReference>
<dbReference type="GO" id="GO:0005829">
    <property type="term" value="C:cytosol"/>
    <property type="evidence" value="ECO:0007669"/>
    <property type="project" value="TreeGrafter"/>
</dbReference>
<sequence>MAARVRAVLRRTSRQSPAEPSVVELDGITIDSQTQTVILGDEKPSLTPTEFRLLSMLASQPGRPFSRDQIIEGVFGYDFDGYDRTVDVHIANLRRKIEPDVRKPRYVQTVHGVGYRFGDA</sequence>